<dbReference type="EC" id="2.7.1.36" evidence="3"/>
<keyword evidence="10" id="KW-0460">Magnesium</keyword>
<evidence type="ECO:0000259" key="13">
    <source>
        <dbReference type="Pfam" id="PF08544"/>
    </source>
</evidence>
<dbReference type="GO" id="GO:0005829">
    <property type="term" value="C:cytosol"/>
    <property type="evidence" value="ECO:0007669"/>
    <property type="project" value="TreeGrafter"/>
</dbReference>
<dbReference type="PRINTS" id="PR00959">
    <property type="entry name" value="MEVGALKINASE"/>
</dbReference>
<comment type="caution">
    <text evidence="14">The sequence shown here is derived from an EMBL/GenBank/DDBJ whole genome shotgun (WGS) entry which is preliminary data.</text>
</comment>
<sequence>MHRTRLLPAQRAAERHYDGDELDHLQAAARVTLREASRIAGTVLTATTDLPIAAGLSSSAALTLSAVAALAGLSGGALDVDTVCRLARRAETGELGSGAGWMDFLACAHGGVNRVDAGEVPGVRRLASTLGVPVILIDTRQRRTTRAVLASKRGRFQAREPGMITYAREAPLLVDALSSALTATVVDFREAGRLVSAYHGLLRDEVRCSTELIDACTQLVVAAGAFGAKLSGSGHGGCLFALVPGDAVTPVLRSLADLPVNTTVLADGEPNGLTTNAPSPG</sequence>
<feature type="domain" description="GHMP kinase C-terminal" evidence="13">
    <location>
        <begin position="187"/>
        <end position="255"/>
    </location>
</feature>
<dbReference type="PROSITE" id="PS00627">
    <property type="entry name" value="GHMP_KINASES_ATP"/>
    <property type="match status" value="1"/>
</dbReference>
<dbReference type="Gene3D" id="3.30.230.120">
    <property type="match status" value="1"/>
</dbReference>
<accession>A0A7W7R6J3</accession>
<dbReference type="SUPFAM" id="SSF55060">
    <property type="entry name" value="GHMP Kinase, C-terminal domain"/>
    <property type="match status" value="1"/>
</dbReference>
<dbReference type="Proteomes" id="UP000540506">
    <property type="component" value="Unassembled WGS sequence"/>
</dbReference>
<dbReference type="GO" id="GO:0019287">
    <property type="term" value="P:isopentenyl diphosphate biosynthetic process, mevalonate pathway"/>
    <property type="evidence" value="ECO:0007669"/>
    <property type="project" value="TreeGrafter"/>
</dbReference>
<dbReference type="AlphaFoldDB" id="A0A7W7R6J3"/>
<dbReference type="InterPro" id="IPR006205">
    <property type="entry name" value="Mev_gal_kin"/>
</dbReference>
<evidence type="ECO:0000256" key="10">
    <source>
        <dbReference type="ARBA" id="ARBA00022842"/>
    </source>
</evidence>
<evidence type="ECO:0000256" key="1">
    <source>
        <dbReference type="ARBA" id="ARBA00004496"/>
    </source>
</evidence>
<evidence type="ECO:0000313" key="14">
    <source>
        <dbReference type="EMBL" id="MBB4926048.1"/>
    </source>
</evidence>
<comment type="subcellular location">
    <subcellularLocation>
        <location evidence="1">Cytoplasm</location>
    </subcellularLocation>
</comment>
<evidence type="ECO:0000256" key="5">
    <source>
        <dbReference type="ARBA" id="ARBA00022516"/>
    </source>
</evidence>
<proteinExistence type="inferred from homology"/>
<dbReference type="GO" id="GO:0005524">
    <property type="term" value="F:ATP binding"/>
    <property type="evidence" value="ECO:0007669"/>
    <property type="project" value="UniProtKB-KW"/>
</dbReference>
<dbReference type="Pfam" id="PF08544">
    <property type="entry name" value="GHMP_kinases_C"/>
    <property type="match status" value="1"/>
</dbReference>
<keyword evidence="9" id="KW-0067">ATP-binding</keyword>
<gene>
    <name evidence="14" type="ORF">FHR34_005041</name>
</gene>
<dbReference type="RefSeq" id="WP_184938767.1">
    <property type="nucleotide sequence ID" value="NZ_JACHJV010000001.1"/>
</dbReference>
<evidence type="ECO:0000256" key="11">
    <source>
        <dbReference type="ARBA" id="ARBA00023098"/>
    </source>
</evidence>
<dbReference type="InterPro" id="IPR006203">
    <property type="entry name" value="GHMP_knse_ATP-bd_CS"/>
</dbReference>
<reference evidence="14 15" key="1">
    <citation type="submission" date="2020-08" db="EMBL/GenBank/DDBJ databases">
        <title>Sequencing the genomes of 1000 actinobacteria strains.</title>
        <authorList>
            <person name="Klenk H.-P."/>
        </authorList>
    </citation>
    <scope>NUCLEOTIDE SEQUENCE [LARGE SCALE GENOMIC DNA]</scope>
    <source>
        <strain evidence="14 15">DSM 41654</strain>
    </source>
</reference>
<keyword evidence="8 14" id="KW-0418">Kinase</keyword>
<keyword evidence="7" id="KW-0547">Nucleotide-binding</keyword>
<dbReference type="Pfam" id="PF00288">
    <property type="entry name" value="GHMP_kinases_N"/>
    <property type="match status" value="1"/>
</dbReference>
<evidence type="ECO:0000256" key="7">
    <source>
        <dbReference type="ARBA" id="ARBA00022741"/>
    </source>
</evidence>
<evidence type="ECO:0000256" key="6">
    <source>
        <dbReference type="ARBA" id="ARBA00022679"/>
    </source>
</evidence>
<keyword evidence="4" id="KW-0963">Cytoplasm</keyword>
<evidence type="ECO:0000256" key="3">
    <source>
        <dbReference type="ARBA" id="ARBA00012103"/>
    </source>
</evidence>
<feature type="domain" description="GHMP kinase N-terminal" evidence="12">
    <location>
        <begin position="26"/>
        <end position="111"/>
    </location>
</feature>
<dbReference type="PANTHER" id="PTHR43290">
    <property type="entry name" value="MEVALONATE KINASE"/>
    <property type="match status" value="1"/>
</dbReference>
<dbReference type="EMBL" id="JACHJV010000001">
    <property type="protein sequence ID" value="MBB4926048.1"/>
    <property type="molecule type" value="Genomic_DNA"/>
</dbReference>
<dbReference type="InterPro" id="IPR006204">
    <property type="entry name" value="GHMP_kinase_N_dom"/>
</dbReference>
<keyword evidence="15" id="KW-1185">Reference proteome</keyword>
<dbReference type="PANTHER" id="PTHR43290:SF2">
    <property type="entry name" value="MEVALONATE KINASE"/>
    <property type="match status" value="1"/>
</dbReference>
<keyword evidence="6" id="KW-0808">Transferase</keyword>
<comment type="similarity">
    <text evidence="2">Belongs to the GHMP kinase family. Mevalonate kinase subfamily.</text>
</comment>
<name>A0A7W7R6J3_KITKI</name>
<dbReference type="InterPro" id="IPR020568">
    <property type="entry name" value="Ribosomal_Su5_D2-typ_SF"/>
</dbReference>
<dbReference type="InterPro" id="IPR036554">
    <property type="entry name" value="GHMP_kinase_C_sf"/>
</dbReference>
<keyword evidence="11" id="KW-0443">Lipid metabolism</keyword>
<evidence type="ECO:0000256" key="4">
    <source>
        <dbReference type="ARBA" id="ARBA00022490"/>
    </source>
</evidence>
<dbReference type="GO" id="GO:0004496">
    <property type="term" value="F:mevalonate kinase activity"/>
    <property type="evidence" value="ECO:0007669"/>
    <property type="project" value="UniProtKB-EC"/>
</dbReference>
<keyword evidence="5" id="KW-0444">Lipid biosynthesis</keyword>
<evidence type="ECO:0000256" key="9">
    <source>
        <dbReference type="ARBA" id="ARBA00022840"/>
    </source>
</evidence>
<evidence type="ECO:0000313" key="15">
    <source>
        <dbReference type="Proteomes" id="UP000540506"/>
    </source>
</evidence>
<dbReference type="InterPro" id="IPR013750">
    <property type="entry name" value="GHMP_kinase_C_dom"/>
</dbReference>
<evidence type="ECO:0000259" key="12">
    <source>
        <dbReference type="Pfam" id="PF00288"/>
    </source>
</evidence>
<dbReference type="SUPFAM" id="SSF54211">
    <property type="entry name" value="Ribosomal protein S5 domain 2-like"/>
    <property type="match status" value="1"/>
</dbReference>
<evidence type="ECO:0000256" key="8">
    <source>
        <dbReference type="ARBA" id="ARBA00022777"/>
    </source>
</evidence>
<protein>
    <recommendedName>
        <fullName evidence="3">mevalonate kinase</fullName>
        <ecNumber evidence="3">2.7.1.36</ecNumber>
    </recommendedName>
</protein>
<evidence type="ECO:0000256" key="2">
    <source>
        <dbReference type="ARBA" id="ARBA00006495"/>
    </source>
</evidence>
<organism evidence="14 15">
    <name type="scientific">Kitasatospora kifunensis</name>
    <name type="common">Streptomyces kifunensis</name>
    <dbReference type="NCBI Taxonomy" id="58351"/>
    <lineage>
        <taxon>Bacteria</taxon>
        <taxon>Bacillati</taxon>
        <taxon>Actinomycetota</taxon>
        <taxon>Actinomycetes</taxon>
        <taxon>Kitasatosporales</taxon>
        <taxon>Streptomycetaceae</taxon>
        <taxon>Kitasatospora</taxon>
    </lineage>
</organism>